<evidence type="ECO:0000256" key="2">
    <source>
        <dbReference type="ARBA" id="ARBA00022737"/>
    </source>
</evidence>
<evidence type="ECO:0000256" key="1">
    <source>
        <dbReference type="ARBA" id="ARBA00022614"/>
    </source>
</evidence>
<dbReference type="Gene3D" id="3.80.10.10">
    <property type="entry name" value="Ribonuclease Inhibitor"/>
    <property type="match status" value="1"/>
</dbReference>
<dbReference type="OrthoDB" id="72369at2759"/>
<protein>
    <submittedName>
        <fullName evidence="3">Uncharacterized protein</fullName>
    </submittedName>
</protein>
<dbReference type="InterPro" id="IPR003591">
    <property type="entry name" value="Leu-rich_rpt_typical-subtyp"/>
</dbReference>
<sequence length="254" mass="29000">MNAVSIPGSEELEVLSPSCIEIVQVLSIRNSSIISLSDSNNAFEGLNNQLHLIEIVNCTYLSSWDWTQLSNLKHLMEIHVSYSELTHITDGLTSIQNLDIEAFVFHRNKIQDIADNAFAPFENLERLALDNNYIAQLKRSMFPTKAKKLSILGLSYNQLQDLPEDLFSNMPALKSLYLTGNPLVTIDERVFRPIWKSLKLFLFHATQLSCDCRIAWLTMEDNSKKYLHAECHGPSIFKGRLLEGIKPQELMKCW</sequence>
<name>A0A4Y2PG30_ARAVE</name>
<keyword evidence="1" id="KW-0433">Leucine-rich repeat</keyword>
<keyword evidence="2" id="KW-0677">Repeat</keyword>
<keyword evidence="4" id="KW-1185">Reference proteome</keyword>
<proteinExistence type="predicted"/>
<gene>
    <name evidence="3" type="ORF">AVEN_174659_1</name>
</gene>
<organism evidence="3 4">
    <name type="scientific">Araneus ventricosus</name>
    <name type="common">Orbweaver spider</name>
    <name type="synonym">Epeira ventricosa</name>
    <dbReference type="NCBI Taxonomy" id="182803"/>
    <lineage>
        <taxon>Eukaryota</taxon>
        <taxon>Metazoa</taxon>
        <taxon>Ecdysozoa</taxon>
        <taxon>Arthropoda</taxon>
        <taxon>Chelicerata</taxon>
        <taxon>Arachnida</taxon>
        <taxon>Araneae</taxon>
        <taxon>Araneomorphae</taxon>
        <taxon>Entelegynae</taxon>
        <taxon>Araneoidea</taxon>
        <taxon>Araneidae</taxon>
        <taxon>Araneus</taxon>
    </lineage>
</organism>
<evidence type="ECO:0000313" key="4">
    <source>
        <dbReference type="Proteomes" id="UP000499080"/>
    </source>
</evidence>
<dbReference type="Pfam" id="PF13855">
    <property type="entry name" value="LRR_8"/>
    <property type="match status" value="1"/>
</dbReference>
<dbReference type="SUPFAM" id="SSF52058">
    <property type="entry name" value="L domain-like"/>
    <property type="match status" value="1"/>
</dbReference>
<dbReference type="Proteomes" id="UP000499080">
    <property type="component" value="Unassembled WGS sequence"/>
</dbReference>
<dbReference type="EMBL" id="BGPR01011231">
    <property type="protein sequence ID" value="GBN50294.1"/>
    <property type="molecule type" value="Genomic_DNA"/>
</dbReference>
<reference evidence="3 4" key="1">
    <citation type="journal article" date="2019" name="Sci. Rep.">
        <title>Orb-weaving spider Araneus ventricosus genome elucidates the spidroin gene catalogue.</title>
        <authorList>
            <person name="Kono N."/>
            <person name="Nakamura H."/>
            <person name="Ohtoshi R."/>
            <person name="Moran D.A.P."/>
            <person name="Shinohara A."/>
            <person name="Yoshida Y."/>
            <person name="Fujiwara M."/>
            <person name="Mori M."/>
            <person name="Tomita M."/>
            <person name="Arakawa K."/>
        </authorList>
    </citation>
    <scope>NUCLEOTIDE SEQUENCE [LARGE SCALE GENOMIC DNA]</scope>
</reference>
<dbReference type="AlphaFoldDB" id="A0A4Y2PG30"/>
<evidence type="ECO:0000313" key="3">
    <source>
        <dbReference type="EMBL" id="GBN50294.1"/>
    </source>
</evidence>
<dbReference type="InterPro" id="IPR032675">
    <property type="entry name" value="LRR_dom_sf"/>
</dbReference>
<dbReference type="PROSITE" id="PS51450">
    <property type="entry name" value="LRR"/>
    <property type="match status" value="1"/>
</dbReference>
<dbReference type="SMART" id="SM00369">
    <property type="entry name" value="LRR_TYP"/>
    <property type="match status" value="4"/>
</dbReference>
<dbReference type="InterPro" id="IPR001611">
    <property type="entry name" value="Leu-rich_rpt"/>
</dbReference>
<accession>A0A4Y2PG30</accession>
<comment type="caution">
    <text evidence="3">The sequence shown here is derived from an EMBL/GenBank/DDBJ whole genome shotgun (WGS) entry which is preliminary data.</text>
</comment>
<dbReference type="PANTHER" id="PTHR24366">
    <property type="entry name" value="IG(IMMUNOGLOBULIN) AND LRR(LEUCINE RICH REPEAT) DOMAINS"/>
    <property type="match status" value="1"/>
</dbReference>